<dbReference type="Gene3D" id="3.90.180.10">
    <property type="entry name" value="Medium-chain alcohol dehydrogenases, catalytic domain"/>
    <property type="match status" value="1"/>
</dbReference>
<keyword evidence="2" id="KW-1185">Reference proteome</keyword>
<gene>
    <name evidence="1" type="ORF">BDV30DRAFT_243881</name>
</gene>
<dbReference type="Proteomes" id="UP000326289">
    <property type="component" value="Unassembled WGS sequence"/>
</dbReference>
<sequence>MSSNARNEEFLRGLGADETLEYGMLESYQGAFDVIIDVVWGAVLAKCWDYVKQTGVLVSVDFASYNFVEEHEKRGIRKNSVRALFFIVEGSSEALHYLAELVDRGTVQSVVGTCPLLKAQEAHDHANGRYSGRAKFVLTV</sequence>
<proteinExistence type="predicted"/>
<reference evidence="1 2" key="1">
    <citation type="submission" date="2019-04" db="EMBL/GenBank/DDBJ databases">
        <title>Fungal friends and foes A comparative genomics study of 23 Aspergillus species from section Flavi.</title>
        <authorList>
            <consortium name="DOE Joint Genome Institute"/>
            <person name="Kjaerbolling I."/>
            <person name="Vesth T.C."/>
            <person name="Frisvad J.C."/>
            <person name="Nybo J.L."/>
            <person name="Theobald S."/>
            <person name="Kildgaard S."/>
            <person name="Petersen T.I."/>
            <person name="Kuo A."/>
            <person name="Sato A."/>
            <person name="Lyhne E.K."/>
            <person name="Kogle M.E."/>
            <person name="Wiebenga A."/>
            <person name="Kun R.S."/>
            <person name="Lubbers R.J."/>
            <person name="Makela M.R."/>
            <person name="Barry K."/>
            <person name="Chovatia M."/>
            <person name="Clum A."/>
            <person name="Daum C."/>
            <person name="Haridas S."/>
            <person name="He G."/>
            <person name="LaButti K."/>
            <person name="Lipzen A."/>
            <person name="Mondo S."/>
            <person name="Pangilinan J."/>
            <person name="Riley R."/>
            <person name="Salamov A."/>
            <person name="Simmons B.A."/>
            <person name="Magnuson J.K."/>
            <person name="Henrissat B."/>
            <person name="Mortensen U.H."/>
            <person name="Larsen T.O."/>
            <person name="De vries R.P."/>
            <person name="Grigoriev I.V."/>
            <person name="Machida M."/>
            <person name="Baker S.E."/>
            <person name="Andersen M.R."/>
        </authorList>
    </citation>
    <scope>NUCLEOTIDE SEQUENCE [LARGE SCALE GENOMIC DNA]</scope>
    <source>
        <strain evidence="1 2">CBS 117635</strain>
    </source>
</reference>
<dbReference type="AlphaFoldDB" id="A0A5N6INF8"/>
<dbReference type="InterPro" id="IPR036291">
    <property type="entry name" value="NAD(P)-bd_dom_sf"/>
</dbReference>
<dbReference type="SUPFAM" id="SSF51735">
    <property type="entry name" value="NAD(P)-binding Rossmann-fold domains"/>
    <property type="match status" value="1"/>
</dbReference>
<dbReference type="EMBL" id="ML732885">
    <property type="protein sequence ID" value="KAB8267885.1"/>
    <property type="molecule type" value="Genomic_DNA"/>
</dbReference>
<dbReference type="Pfam" id="PF13602">
    <property type="entry name" value="ADH_zinc_N_2"/>
    <property type="match status" value="1"/>
</dbReference>
<evidence type="ECO:0000313" key="2">
    <source>
        <dbReference type="Proteomes" id="UP000326289"/>
    </source>
</evidence>
<protein>
    <recommendedName>
        <fullName evidence="3">Alcohol dehydrogenase-like C-terminal domain-containing protein</fullName>
    </recommendedName>
</protein>
<dbReference type="Gene3D" id="3.40.50.720">
    <property type="entry name" value="NAD(P)-binding Rossmann-like Domain"/>
    <property type="match status" value="1"/>
</dbReference>
<evidence type="ECO:0008006" key="3">
    <source>
        <dbReference type="Google" id="ProtNLM"/>
    </source>
</evidence>
<organism evidence="1 2">
    <name type="scientific">Aspergillus minisclerotigenes</name>
    <dbReference type="NCBI Taxonomy" id="656917"/>
    <lineage>
        <taxon>Eukaryota</taxon>
        <taxon>Fungi</taxon>
        <taxon>Dikarya</taxon>
        <taxon>Ascomycota</taxon>
        <taxon>Pezizomycotina</taxon>
        <taxon>Eurotiomycetes</taxon>
        <taxon>Eurotiomycetidae</taxon>
        <taxon>Eurotiales</taxon>
        <taxon>Aspergillaceae</taxon>
        <taxon>Aspergillus</taxon>
        <taxon>Aspergillus subgen. Circumdati</taxon>
    </lineage>
</organism>
<name>A0A5N6INF8_9EURO</name>
<accession>A0A5N6INF8</accession>
<evidence type="ECO:0000313" key="1">
    <source>
        <dbReference type="EMBL" id="KAB8267885.1"/>
    </source>
</evidence>